<organism evidence="4 5">
    <name type="scientific">Coilia grayii</name>
    <name type="common">Gray's grenadier anchovy</name>
    <dbReference type="NCBI Taxonomy" id="363190"/>
    <lineage>
        <taxon>Eukaryota</taxon>
        <taxon>Metazoa</taxon>
        <taxon>Chordata</taxon>
        <taxon>Craniata</taxon>
        <taxon>Vertebrata</taxon>
        <taxon>Euteleostomi</taxon>
        <taxon>Actinopterygii</taxon>
        <taxon>Neopterygii</taxon>
        <taxon>Teleostei</taxon>
        <taxon>Clupei</taxon>
        <taxon>Clupeiformes</taxon>
        <taxon>Clupeoidei</taxon>
        <taxon>Engraulidae</taxon>
        <taxon>Coilinae</taxon>
        <taxon>Coilia</taxon>
    </lineage>
</organism>
<protein>
    <recommendedName>
        <fullName evidence="3">CABIT domain-containing protein</fullName>
    </recommendedName>
</protein>
<sequence length="701" mass="79483">MAMTLSEFTCSIDPGSLPRILQIQSGIYVQGSVYEMYGRECCLANGDLIKVIEIRITRFIAEGSNGIKVDLPLDYPGLFRIVSDKQPYRSVREIADSLRISPDRLGQPVFRMASDPKQQRQHSDGAVREGASFRITGRRTDEEGHECVDCEELAQTEPRHCFSLRLSEQGEFYECDDSQFYTLKELAEWKMSNGRTRTVTKAKSTHLKDDVLPDPLEEYKGELTLTPVHEIQAIMKFRKDIVLIPPNLDVEVLDVTEQHDFRFFMQPLSLKDVFLKPVDTFPVVAEVIERPLHVPEELSFLWHSKHIVIHRAVEARRVLVSETCRGEQRRFLVPASYKGRFKRRPREFPTAYDLQMAQSSTEELHVVATRTFESHYSQGPTAAAAVQVGDQFLVKKRATSSSSSEGSENGVDKMADALACMKIEGKKQEATHIPMYLEGNFIEVVHDKRQYTVAEICRCFPLPFNVKVSVRDLSVREDILAGASGLLVEEEIADPYLQVSTLDTPHLCWEVPVNRINSMTVQLQQKWQGLETDGAQPAGQALVEEIGEDCYYTLRRYAVGNLQPPPRPPKKFKQPTTNSLRVKPPRPNKPSRATSPKSPHCSSSKPELLMANDSFSKQKRNTIAVSSERRPSVPLSTLPGTEKVTMVTKMDIPQEAVVDAVDDDDPHDYEYIDEEELDFIRRKFHEDAVLRNTVKGKPNTF</sequence>
<keyword evidence="5" id="KW-1185">Reference proteome</keyword>
<feature type="compositionally biased region" description="Low complexity" evidence="2">
    <location>
        <begin position="595"/>
        <end position="606"/>
    </location>
</feature>
<comment type="caution">
    <text evidence="4">The sequence shown here is derived from an EMBL/GenBank/DDBJ whole genome shotgun (WGS) entry which is preliminary data.</text>
</comment>
<evidence type="ECO:0000313" key="4">
    <source>
        <dbReference type="EMBL" id="KAL2082509.1"/>
    </source>
</evidence>
<dbReference type="PANTHER" id="PTHR15215">
    <property type="entry name" value="CABIT DOMAIN-CONTAINING PROTEIN"/>
    <property type="match status" value="1"/>
</dbReference>
<evidence type="ECO:0000256" key="2">
    <source>
        <dbReference type="SAM" id="MobiDB-lite"/>
    </source>
</evidence>
<gene>
    <name evidence="4" type="ORF">ACEWY4_022327</name>
</gene>
<evidence type="ECO:0000259" key="3">
    <source>
        <dbReference type="Pfam" id="PF12736"/>
    </source>
</evidence>
<dbReference type="Proteomes" id="UP001591681">
    <property type="component" value="Unassembled WGS sequence"/>
</dbReference>
<dbReference type="InterPro" id="IPR039671">
    <property type="entry name" value="THEMIS"/>
</dbReference>
<reference evidence="4 5" key="1">
    <citation type="submission" date="2024-09" db="EMBL/GenBank/DDBJ databases">
        <title>A chromosome-level genome assembly of Gray's grenadier anchovy, Coilia grayii.</title>
        <authorList>
            <person name="Fu Z."/>
        </authorList>
    </citation>
    <scope>NUCLEOTIDE SEQUENCE [LARGE SCALE GENOMIC DNA]</scope>
    <source>
        <strain evidence="4">G4</strain>
        <tissue evidence="4">Muscle</tissue>
    </source>
</reference>
<feature type="domain" description="CABIT" evidence="3">
    <location>
        <begin position="281"/>
        <end position="528"/>
    </location>
</feature>
<evidence type="ECO:0000256" key="1">
    <source>
        <dbReference type="ARBA" id="ARBA00006414"/>
    </source>
</evidence>
<accession>A0ABD1J6R6</accession>
<proteinExistence type="inferred from homology"/>
<evidence type="ECO:0000313" key="5">
    <source>
        <dbReference type="Proteomes" id="UP001591681"/>
    </source>
</evidence>
<dbReference type="PANTHER" id="PTHR15215:SF1">
    <property type="entry name" value="PROTEIN THEMIS"/>
    <property type="match status" value="1"/>
</dbReference>
<dbReference type="Pfam" id="PF12736">
    <property type="entry name" value="CABIT"/>
    <property type="match status" value="2"/>
</dbReference>
<name>A0ABD1J6R6_9TELE</name>
<dbReference type="InterPro" id="IPR025946">
    <property type="entry name" value="CABIT_dom"/>
</dbReference>
<dbReference type="AlphaFoldDB" id="A0ABD1J6R6"/>
<feature type="domain" description="CABIT" evidence="3">
    <location>
        <begin position="17"/>
        <end position="261"/>
    </location>
</feature>
<feature type="region of interest" description="Disordered" evidence="2">
    <location>
        <begin position="561"/>
        <end position="607"/>
    </location>
</feature>
<dbReference type="EMBL" id="JBHFQA010000019">
    <property type="protein sequence ID" value="KAL2082509.1"/>
    <property type="molecule type" value="Genomic_DNA"/>
</dbReference>
<comment type="similarity">
    <text evidence="1">Belongs to the themis family.</text>
</comment>